<dbReference type="GO" id="GO:0004588">
    <property type="term" value="F:orotate phosphoribosyltransferase activity"/>
    <property type="evidence" value="ECO:0007669"/>
    <property type="project" value="UniProtKB-EC"/>
</dbReference>
<proteinExistence type="inferred from homology"/>
<dbReference type="GO" id="GO:0006207">
    <property type="term" value="P:'de novo' pyrimidine nucleobase biosynthetic process"/>
    <property type="evidence" value="ECO:0007669"/>
    <property type="project" value="TreeGrafter"/>
</dbReference>
<dbReference type="EC" id="2.4.2.10" evidence="5"/>
<evidence type="ECO:0000256" key="8">
    <source>
        <dbReference type="ARBA" id="ARBA00022975"/>
    </source>
</evidence>
<dbReference type="SUPFAM" id="SSF53271">
    <property type="entry name" value="PRTase-like"/>
    <property type="match status" value="1"/>
</dbReference>
<dbReference type="NCBIfam" id="TIGR00336">
    <property type="entry name" value="pyrE"/>
    <property type="match status" value="1"/>
</dbReference>
<feature type="domain" description="Phosphoribosyltransferase" evidence="9">
    <location>
        <begin position="45"/>
        <end position="163"/>
    </location>
</feature>
<evidence type="ECO:0000256" key="7">
    <source>
        <dbReference type="ARBA" id="ARBA00022679"/>
    </source>
</evidence>
<protein>
    <recommendedName>
        <fullName evidence="5">orotate phosphoribosyltransferase</fullName>
        <ecNumber evidence="5">2.4.2.10</ecNumber>
    </recommendedName>
</protein>
<evidence type="ECO:0000259" key="9">
    <source>
        <dbReference type="Pfam" id="PF00156"/>
    </source>
</evidence>
<dbReference type="Pfam" id="PF00156">
    <property type="entry name" value="Pribosyltran"/>
    <property type="match status" value="1"/>
</dbReference>
<comment type="subunit">
    <text evidence="4">Homodimer.</text>
</comment>
<dbReference type="CDD" id="cd06223">
    <property type="entry name" value="PRTases_typeI"/>
    <property type="match status" value="1"/>
</dbReference>
<comment type="similarity">
    <text evidence="3">Belongs to the purine/pyrimidine phosphoribosyltransferase family. PyrE subfamily.</text>
</comment>
<evidence type="ECO:0000256" key="4">
    <source>
        <dbReference type="ARBA" id="ARBA00011738"/>
    </source>
</evidence>
<evidence type="ECO:0000313" key="11">
    <source>
        <dbReference type="Proteomes" id="UP001230268"/>
    </source>
</evidence>
<comment type="pathway">
    <text evidence="2">Pyrimidine metabolism; UMP biosynthesis via de novo pathway; UMP from orotate: step 1/2.</text>
</comment>
<dbReference type="Proteomes" id="UP001230268">
    <property type="component" value="Unassembled WGS sequence"/>
</dbReference>
<accession>A0AAD8PF40</accession>
<comment type="caution">
    <text evidence="10">The sequence shown here is derived from an EMBL/GenBank/DDBJ whole genome shotgun (WGS) entry which is preliminary data.</text>
</comment>
<evidence type="ECO:0000313" key="10">
    <source>
        <dbReference type="EMBL" id="KAK1444139.1"/>
    </source>
</evidence>
<evidence type="ECO:0000256" key="3">
    <source>
        <dbReference type="ARBA" id="ARBA00006340"/>
    </source>
</evidence>
<dbReference type="HAMAP" id="MF_01208">
    <property type="entry name" value="PyrE"/>
    <property type="match status" value="1"/>
</dbReference>
<dbReference type="GO" id="GO:0006221">
    <property type="term" value="P:pyrimidine nucleotide biosynthetic process"/>
    <property type="evidence" value="ECO:0007669"/>
    <property type="project" value="UniProtKB-KW"/>
</dbReference>
<sequence>MDLDRLREKFISLCLDRKALLYGSFTLNSGIQSNVFFQSGVLSDAEAFSTLVDLLVQILVESKLEFDVILGLPYKGISIAAAMCIKYWEVTGKRVNYAYHRKELKDHGEKSLFVGAEKCFAKGTKIVIIDDVLTSGKALFKGIDLIEPLGVDIVGVVVILNRELKYGTVANALKERGINTLCEALTLDELQSRAQQGS</sequence>
<dbReference type="PANTHER" id="PTHR46683">
    <property type="entry name" value="OROTATE PHOSPHORIBOSYLTRANSFERASE 1-RELATED"/>
    <property type="match status" value="1"/>
</dbReference>
<dbReference type="InterPro" id="IPR004467">
    <property type="entry name" value="Or_phspho_trans_dom"/>
</dbReference>
<keyword evidence="6" id="KW-0328">Glycosyltransferase</keyword>
<dbReference type="PANTHER" id="PTHR46683:SF1">
    <property type="entry name" value="OROTATE PHOSPHORIBOSYLTRANSFERASE 1-RELATED"/>
    <property type="match status" value="1"/>
</dbReference>
<organism evidence="10 11">
    <name type="scientific">Babesia gibsoni</name>
    <dbReference type="NCBI Taxonomy" id="33632"/>
    <lineage>
        <taxon>Eukaryota</taxon>
        <taxon>Sar</taxon>
        <taxon>Alveolata</taxon>
        <taxon>Apicomplexa</taxon>
        <taxon>Aconoidasida</taxon>
        <taxon>Piroplasmida</taxon>
        <taxon>Babesiidae</taxon>
        <taxon>Babesia</taxon>
    </lineage>
</organism>
<dbReference type="InterPro" id="IPR000836">
    <property type="entry name" value="PRTase_dom"/>
</dbReference>
<keyword evidence="7" id="KW-0808">Transferase</keyword>
<dbReference type="InterPro" id="IPR023031">
    <property type="entry name" value="OPRT"/>
</dbReference>
<dbReference type="Gene3D" id="3.40.50.2020">
    <property type="match status" value="1"/>
</dbReference>
<reference evidence="10" key="1">
    <citation type="submission" date="2023-08" db="EMBL/GenBank/DDBJ databases">
        <title>Draft sequence of the Babesia gibsoni genome.</title>
        <authorList>
            <person name="Yamagishi J.Y."/>
            <person name="Xuan X.X."/>
        </authorList>
    </citation>
    <scope>NUCLEOTIDE SEQUENCE</scope>
    <source>
        <strain evidence="10">Azabu</strain>
    </source>
</reference>
<dbReference type="GO" id="GO:0005737">
    <property type="term" value="C:cytoplasm"/>
    <property type="evidence" value="ECO:0007669"/>
    <property type="project" value="TreeGrafter"/>
</dbReference>
<dbReference type="EMBL" id="JAVEPI010000001">
    <property type="protein sequence ID" value="KAK1444139.1"/>
    <property type="molecule type" value="Genomic_DNA"/>
</dbReference>
<keyword evidence="11" id="KW-1185">Reference proteome</keyword>
<evidence type="ECO:0000256" key="6">
    <source>
        <dbReference type="ARBA" id="ARBA00022676"/>
    </source>
</evidence>
<evidence type="ECO:0000256" key="5">
    <source>
        <dbReference type="ARBA" id="ARBA00011971"/>
    </source>
</evidence>
<name>A0AAD8PF40_BABGI</name>
<gene>
    <name evidence="10" type="ORF">BgAZ_100450</name>
</gene>
<evidence type="ECO:0000256" key="1">
    <source>
        <dbReference type="ARBA" id="ARBA00003769"/>
    </source>
</evidence>
<evidence type="ECO:0000256" key="2">
    <source>
        <dbReference type="ARBA" id="ARBA00004889"/>
    </source>
</evidence>
<keyword evidence="8" id="KW-0665">Pyrimidine biosynthesis</keyword>
<dbReference type="AlphaFoldDB" id="A0AAD8PF40"/>
<dbReference type="InterPro" id="IPR029057">
    <property type="entry name" value="PRTase-like"/>
</dbReference>
<dbReference type="GO" id="GO:0046132">
    <property type="term" value="P:pyrimidine ribonucleoside biosynthetic process"/>
    <property type="evidence" value="ECO:0007669"/>
    <property type="project" value="TreeGrafter"/>
</dbReference>
<comment type="function">
    <text evidence="1">Catalyzes the transfer of a ribosyl phosphate group from 5-phosphoribose 1-diphosphate to orotate, leading to the formation of orotidine monophosphate (OMP).</text>
</comment>